<name>A0A5E7C417_PSEFL</name>
<evidence type="ECO:0008006" key="3">
    <source>
        <dbReference type="Google" id="ProtNLM"/>
    </source>
</evidence>
<gene>
    <name evidence="1" type="ORF">PS691_02461</name>
</gene>
<dbReference type="PANTHER" id="PTHR36455">
    <property type="match status" value="1"/>
</dbReference>
<dbReference type="NCBIfam" id="NF033819">
    <property type="entry name" value="IS66_TnpB"/>
    <property type="match status" value="1"/>
</dbReference>
<proteinExistence type="predicted"/>
<reference evidence="1 2" key="1">
    <citation type="submission" date="2019-09" db="EMBL/GenBank/DDBJ databases">
        <authorList>
            <person name="Chandra G."/>
            <person name="Truman W A."/>
        </authorList>
    </citation>
    <scope>NUCLEOTIDE SEQUENCE [LARGE SCALE GENOMIC DNA]</scope>
    <source>
        <strain evidence="1">PS691</strain>
    </source>
</reference>
<dbReference type="Pfam" id="PF05717">
    <property type="entry name" value="TnpB_IS66"/>
    <property type="match status" value="1"/>
</dbReference>
<dbReference type="EMBL" id="CABVHQ010000020">
    <property type="protein sequence ID" value="VVN98810.1"/>
    <property type="molecule type" value="Genomic_DNA"/>
</dbReference>
<dbReference type="PANTHER" id="PTHR36455:SF1">
    <property type="entry name" value="BLR8292 PROTEIN"/>
    <property type="match status" value="1"/>
</dbReference>
<sequence length="94" mass="10691">MIRIDAIWLATEPLDMRAGTETALARVITVFGAAKPYYAYLFANRRANRMKVLVHDGVGIWLAARRLNQGRFHGQAYGTDRKSNSITSSFKPWY</sequence>
<evidence type="ECO:0000313" key="2">
    <source>
        <dbReference type="Proteomes" id="UP000337909"/>
    </source>
</evidence>
<dbReference type="Proteomes" id="UP000337909">
    <property type="component" value="Unassembled WGS sequence"/>
</dbReference>
<protein>
    <recommendedName>
        <fullName evidence="3">Transposase</fullName>
    </recommendedName>
</protein>
<dbReference type="AlphaFoldDB" id="A0A5E7C417"/>
<dbReference type="OrthoDB" id="4956084at2"/>
<accession>A0A5E7C417</accession>
<organism evidence="1 2">
    <name type="scientific">Pseudomonas fluorescens</name>
    <dbReference type="NCBI Taxonomy" id="294"/>
    <lineage>
        <taxon>Bacteria</taxon>
        <taxon>Pseudomonadati</taxon>
        <taxon>Pseudomonadota</taxon>
        <taxon>Gammaproteobacteria</taxon>
        <taxon>Pseudomonadales</taxon>
        <taxon>Pseudomonadaceae</taxon>
        <taxon>Pseudomonas</taxon>
    </lineage>
</organism>
<evidence type="ECO:0000313" key="1">
    <source>
        <dbReference type="EMBL" id="VVN98810.1"/>
    </source>
</evidence>
<dbReference type="RefSeq" id="WP_150642461.1">
    <property type="nucleotide sequence ID" value="NZ_CABVHQ010000020.1"/>
</dbReference>
<dbReference type="InterPro" id="IPR008878">
    <property type="entry name" value="Transposase_IS66_Orf2"/>
</dbReference>